<sequence>MTGWLSLPFRSPKLKEDLAVDDVPAGEFFILMPALLEIPTIKIMFLFIRQVQVKLLACYKLGSGTAVSRFPCSRQLVLDRSDRVFIIWSKRIRTFACRYQKPMPYHLAILHRPVLDGRNGGMTTCNKAQANTSRPEEARLRLPDPGHNLPSDGEPLASPFLASPSCLLT</sequence>
<accession>A0A8S0TBE3</accession>
<organism evidence="2 3">
    <name type="scientific">Olea europaea subsp. europaea</name>
    <dbReference type="NCBI Taxonomy" id="158383"/>
    <lineage>
        <taxon>Eukaryota</taxon>
        <taxon>Viridiplantae</taxon>
        <taxon>Streptophyta</taxon>
        <taxon>Embryophyta</taxon>
        <taxon>Tracheophyta</taxon>
        <taxon>Spermatophyta</taxon>
        <taxon>Magnoliopsida</taxon>
        <taxon>eudicotyledons</taxon>
        <taxon>Gunneridae</taxon>
        <taxon>Pentapetalae</taxon>
        <taxon>asterids</taxon>
        <taxon>lamiids</taxon>
        <taxon>Lamiales</taxon>
        <taxon>Oleaceae</taxon>
        <taxon>Oleeae</taxon>
        <taxon>Olea</taxon>
    </lineage>
</organism>
<feature type="compositionally biased region" description="Basic and acidic residues" evidence="1">
    <location>
        <begin position="134"/>
        <end position="144"/>
    </location>
</feature>
<evidence type="ECO:0000256" key="1">
    <source>
        <dbReference type="SAM" id="MobiDB-lite"/>
    </source>
</evidence>
<reference evidence="2 3" key="1">
    <citation type="submission" date="2019-12" db="EMBL/GenBank/DDBJ databases">
        <authorList>
            <person name="Alioto T."/>
            <person name="Alioto T."/>
            <person name="Gomez Garrido J."/>
        </authorList>
    </citation>
    <scope>NUCLEOTIDE SEQUENCE [LARGE SCALE GENOMIC DNA]</scope>
</reference>
<keyword evidence="3" id="KW-1185">Reference proteome</keyword>
<feature type="region of interest" description="Disordered" evidence="1">
    <location>
        <begin position="128"/>
        <end position="157"/>
    </location>
</feature>
<dbReference type="OrthoDB" id="1728797at2759"/>
<comment type="caution">
    <text evidence="2">The sequence shown here is derived from an EMBL/GenBank/DDBJ whole genome shotgun (WGS) entry which is preliminary data.</text>
</comment>
<dbReference type="Proteomes" id="UP000594638">
    <property type="component" value="Unassembled WGS sequence"/>
</dbReference>
<dbReference type="EMBL" id="CACTIH010005762">
    <property type="protein sequence ID" value="CAA3001520.1"/>
    <property type="molecule type" value="Genomic_DNA"/>
</dbReference>
<dbReference type="AlphaFoldDB" id="A0A8S0TBE3"/>
<evidence type="ECO:0000313" key="2">
    <source>
        <dbReference type="EMBL" id="CAA3001520.1"/>
    </source>
</evidence>
<dbReference type="Gramene" id="OE9A069798T1">
    <property type="protein sequence ID" value="OE9A069798C1"/>
    <property type="gene ID" value="OE9A069798"/>
</dbReference>
<protein>
    <submittedName>
        <fullName evidence="2">Uncharacterized protein</fullName>
    </submittedName>
</protein>
<gene>
    <name evidence="2" type="ORF">OLEA9_A069798</name>
</gene>
<name>A0A8S0TBE3_OLEEU</name>
<proteinExistence type="predicted"/>
<evidence type="ECO:0000313" key="3">
    <source>
        <dbReference type="Proteomes" id="UP000594638"/>
    </source>
</evidence>